<reference evidence="1" key="1">
    <citation type="submission" date="2018-05" db="EMBL/GenBank/DDBJ databases">
        <authorList>
            <person name="Lanie J.A."/>
            <person name="Ng W.-L."/>
            <person name="Kazmierczak K.M."/>
            <person name="Andrzejewski T.M."/>
            <person name="Davidsen T.M."/>
            <person name="Wayne K.J."/>
            <person name="Tettelin H."/>
            <person name="Glass J.I."/>
            <person name="Rusch D."/>
            <person name="Podicherti R."/>
            <person name="Tsui H.-C.T."/>
            <person name="Winkler M.E."/>
        </authorList>
    </citation>
    <scope>NUCLEOTIDE SEQUENCE</scope>
</reference>
<proteinExistence type="predicted"/>
<feature type="non-terminal residue" evidence="1">
    <location>
        <position position="1"/>
    </location>
</feature>
<dbReference type="EMBL" id="UINC01069927">
    <property type="protein sequence ID" value="SVC03685.1"/>
    <property type="molecule type" value="Genomic_DNA"/>
</dbReference>
<accession>A0A382IWB8</accession>
<name>A0A382IWB8_9ZZZZ</name>
<protein>
    <recommendedName>
        <fullName evidence="2">PilC beta-propeller domain-containing protein</fullName>
    </recommendedName>
</protein>
<gene>
    <name evidence="1" type="ORF">METZ01_LOCUS256539</name>
</gene>
<dbReference type="AlphaFoldDB" id="A0A382IWB8"/>
<organism evidence="1">
    <name type="scientific">marine metagenome</name>
    <dbReference type="NCBI Taxonomy" id="408172"/>
    <lineage>
        <taxon>unclassified sequences</taxon>
        <taxon>metagenomes</taxon>
        <taxon>ecological metagenomes</taxon>
    </lineage>
</organism>
<evidence type="ECO:0000313" key="1">
    <source>
        <dbReference type="EMBL" id="SVC03685.1"/>
    </source>
</evidence>
<sequence>STTKNDIVNSTPSTPVVITADAAKEAYSGALVYINDIEGKITKINLTNMNGSYALDSSTGAVSQNTASASTTGSGISLYDNYTFFDLDVSTLTNNRYMYHSLDAGIGIKSNKLWLFGGTGDYMNLNDSMVDKSKVKNVMFGIKDKFFPYFGSEKSGGVSNIDNLSKCKDMTGNTTDCPDISDRGWYVELDSEKKVTSEPTLTRNVVYFPVYKPIKNDPTKCGAGEAYICAYDADCGRNLSTNLAEANKGIVVSNPGTTGSTPSPVSCYYVGEGVLSKIVSFGTKLYANISGTSINTQKTDIVVINAVDTGLVNYRSSWRESF</sequence>
<evidence type="ECO:0008006" key="2">
    <source>
        <dbReference type="Google" id="ProtNLM"/>
    </source>
</evidence>